<evidence type="ECO:0000256" key="1">
    <source>
        <dbReference type="SAM" id="MobiDB-lite"/>
    </source>
</evidence>
<reference evidence="2 3" key="1">
    <citation type="submission" date="2018-08" db="EMBL/GenBank/DDBJ databases">
        <title>Aphanomyces genome sequencing and annotation.</title>
        <authorList>
            <person name="Minardi D."/>
            <person name="Oidtmann B."/>
            <person name="Van Der Giezen M."/>
            <person name="Studholme D.J."/>
        </authorList>
    </citation>
    <scope>NUCLEOTIDE SEQUENCE [LARGE SCALE GENOMIC DNA]</scope>
    <source>
        <strain evidence="2 3">SA</strain>
    </source>
</reference>
<protein>
    <submittedName>
        <fullName evidence="2">Uncharacterized protein</fullName>
    </submittedName>
</protein>
<evidence type="ECO:0000313" key="3">
    <source>
        <dbReference type="Proteomes" id="UP000265716"/>
    </source>
</evidence>
<sequence>MVQQWWCSLQLGLSKYLDLPASVVYDKFEEKRQLYKEKLWDDFTCFTPRSWSNSPGDGRRASLMGSAASSPHLPAKQQQQHPKTLPRRRPSFWQRMQESLKQTLGGASASSTSKPSK</sequence>
<organism evidence="2 3">
    <name type="scientific">Aphanomyces astaci</name>
    <name type="common">Crayfish plague agent</name>
    <dbReference type="NCBI Taxonomy" id="112090"/>
    <lineage>
        <taxon>Eukaryota</taxon>
        <taxon>Sar</taxon>
        <taxon>Stramenopiles</taxon>
        <taxon>Oomycota</taxon>
        <taxon>Saprolegniomycetes</taxon>
        <taxon>Saprolegniales</taxon>
        <taxon>Verrucalvaceae</taxon>
        <taxon>Aphanomyces</taxon>
    </lineage>
</organism>
<dbReference type="VEuPathDB" id="FungiDB:H257_03816"/>
<dbReference type="Proteomes" id="UP000265716">
    <property type="component" value="Unassembled WGS sequence"/>
</dbReference>
<comment type="caution">
    <text evidence="2">The sequence shown here is derived from an EMBL/GenBank/DDBJ whole genome shotgun (WGS) entry which is preliminary data.</text>
</comment>
<feature type="region of interest" description="Disordered" evidence="1">
    <location>
        <begin position="48"/>
        <end position="92"/>
    </location>
</feature>
<name>A0A397D1D0_APHAT</name>
<accession>A0A397D1D0</accession>
<gene>
    <name evidence="2" type="ORF">DYB38_011689</name>
</gene>
<dbReference type="EMBL" id="QUTC01006179">
    <property type="protein sequence ID" value="RHY53553.1"/>
    <property type="molecule type" value="Genomic_DNA"/>
</dbReference>
<dbReference type="AlphaFoldDB" id="A0A397D1D0"/>
<evidence type="ECO:0000313" key="2">
    <source>
        <dbReference type="EMBL" id="RHY53553.1"/>
    </source>
</evidence>
<proteinExistence type="predicted"/>